<dbReference type="EMBL" id="QGML01003808">
    <property type="protein sequence ID" value="TVY86305.1"/>
    <property type="molecule type" value="Genomic_DNA"/>
</dbReference>
<evidence type="ECO:0000313" key="2">
    <source>
        <dbReference type="EMBL" id="TVY86305.1"/>
    </source>
</evidence>
<dbReference type="AlphaFoldDB" id="A0A559M031"/>
<organism evidence="2 3">
    <name type="scientific">Lachnellula willkommii</name>
    <dbReference type="NCBI Taxonomy" id="215461"/>
    <lineage>
        <taxon>Eukaryota</taxon>
        <taxon>Fungi</taxon>
        <taxon>Dikarya</taxon>
        <taxon>Ascomycota</taxon>
        <taxon>Pezizomycotina</taxon>
        <taxon>Leotiomycetes</taxon>
        <taxon>Helotiales</taxon>
        <taxon>Lachnaceae</taxon>
        <taxon>Lachnellula</taxon>
    </lineage>
</organism>
<protein>
    <submittedName>
        <fullName evidence="2">Uncharacterized protein</fullName>
    </submittedName>
</protein>
<sequence>MNTKQSKLMSPSLSTTSTPCSTQAPTSIEDSLPSYGISTENTQKWKLLYNRETLPRMHDDKFYELLVEVAGDTNPADAKFGSKVGSVMKQRNARSRAKFEEQAYEIMLSGAKLFQDQSQKSDFLSALDEQHTIYSYEALITNCLPVLVNALQQRKPKQG</sequence>
<gene>
    <name evidence="2" type="ORF">LAWI1_G008826</name>
</gene>
<feature type="region of interest" description="Disordered" evidence="1">
    <location>
        <begin position="1"/>
        <end position="35"/>
    </location>
</feature>
<accession>A0A559M031</accession>
<name>A0A559M031_9HELO</name>
<dbReference type="Proteomes" id="UP000315522">
    <property type="component" value="Unassembled WGS sequence"/>
</dbReference>
<evidence type="ECO:0000313" key="3">
    <source>
        <dbReference type="Proteomes" id="UP000315522"/>
    </source>
</evidence>
<evidence type="ECO:0000256" key="1">
    <source>
        <dbReference type="SAM" id="MobiDB-lite"/>
    </source>
</evidence>
<keyword evidence="3" id="KW-1185">Reference proteome</keyword>
<reference evidence="2 3" key="1">
    <citation type="submission" date="2018-05" db="EMBL/GenBank/DDBJ databases">
        <title>Genome sequencing and assembly of the regulated plant pathogen Lachnellula willkommii and related sister species for the development of diagnostic species identification markers.</title>
        <authorList>
            <person name="Giroux E."/>
            <person name="Bilodeau G."/>
        </authorList>
    </citation>
    <scope>NUCLEOTIDE SEQUENCE [LARGE SCALE GENOMIC DNA]</scope>
    <source>
        <strain evidence="2 3">CBS 172.35</strain>
    </source>
</reference>
<comment type="caution">
    <text evidence="2">The sequence shown here is derived from an EMBL/GenBank/DDBJ whole genome shotgun (WGS) entry which is preliminary data.</text>
</comment>
<feature type="compositionally biased region" description="Low complexity" evidence="1">
    <location>
        <begin position="10"/>
        <end position="22"/>
    </location>
</feature>
<proteinExistence type="predicted"/>